<dbReference type="EMBL" id="JAAGYV010000240">
    <property type="protein sequence ID" value="NEK75007.1"/>
    <property type="molecule type" value="Genomic_DNA"/>
</dbReference>
<protein>
    <submittedName>
        <fullName evidence="1">Uncharacterized protein</fullName>
    </submittedName>
</protein>
<proteinExistence type="predicted"/>
<dbReference type="RefSeq" id="WP_005924088.1">
    <property type="nucleotide sequence ID" value="NZ_CP157488.1"/>
</dbReference>
<reference evidence="1" key="1">
    <citation type="submission" date="2019-11" db="EMBL/GenBank/DDBJ databases">
        <title>Genome-resolved metagenomics to study the prevalence of co-infection and intraspecific heterogeneity among plant pathogen metapopulations.</title>
        <authorList>
            <person name="Newberry E."/>
            <person name="Bhandari R."/>
            <person name="Kemble J."/>
            <person name="Sikora E."/>
            <person name="Potnis N."/>
        </authorList>
    </citation>
    <scope>NUCLEOTIDE SEQUENCE</scope>
    <source>
        <strain evidence="1">Xe_Pep_Tuscaloosa_18b</strain>
    </source>
</reference>
<accession>A0A6B3KMX3</accession>
<sequence length="106" mass="11664">MSEILLRIVEGASVALYRHDASSGAELLPSRRDLFDYEGGYAWGYGGTGPLNLSHAIAGRIFLNDIKDASELSRRARIILDKVIIQLDGDTEHDISLASIKELFCD</sequence>
<dbReference type="AlphaFoldDB" id="A0A6B3KMX3"/>
<evidence type="ECO:0000313" key="1">
    <source>
        <dbReference type="EMBL" id="NEK75007.1"/>
    </source>
</evidence>
<name>A0A6B3KMX3_XANEU</name>
<organism evidence="1">
    <name type="scientific">Xanthomonas euvesicatoria</name>
    <dbReference type="NCBI Taxonomy" id="456327"/>
    <lineage>
        <taxon>Bacteria</taxon>
        <taxon>Pseudomonadati</taxon>
        <taxon>Pseudomonadota</taxon>
        <taxon>Gammaproteobacteria</taxon>
        <taxon>Lysobacterales</taxon>
        <taxon>Lysobacteraceae</taxon>
        <taxon>Xanthomonas</taxon>
    </lineage>
</organism>
<comment type="caution">
    <text evidence="1">The sequence shown here is derived from an EMBL/GenBank/DDBJ whole genome shotgun (WGS) entry which is preliminary data.</text>
</comment>
<dbReference type="GeneID" id="79391461"/>
<gene>
    <name evidence="1" type="ORF">G3W62_19975</name>
</gene>